<dbReference type="Gene3D" id="2.40.340.10">
    <property type="entry name" value="MoeA, C-terminal, domain IV"/>
    <property type="match status" value="1"/>
</dbReference>
<evidence type="ECO:0000259" key="7">
    <source>
        <dbReference type="SMART" id="SM00852"/>
    </source>
</evidence>
<comment type="catalytic activity">
    <reaction evidence="5">
        <text>adenylyl-molybdopterin + molybdate = Mo-molybdopterin + AMP + H(+)</text>
        <dbReference type="Rhea" id="RHEA:35047"/>
        <dbReference type="ChEBI" id="CHEBI:15378"/>
        <dbReference type="ChEBI" id="CHEBI:36264"/>
        <dbReference type="ChEBI" id="CHEBI:62727"/>
        <dbReference type="ChEBI" id="CHEBI:71302"/>
        <dbReference type="ChEBI" id="CHEBI:456215"/>
        <dbReference type="EC" id="2.10.1.1"/>
    </reaction>
</comment>
<dbReference type="PANTHER" id="PTHR10192">
    <property type="entry name" value="MOLYBDOPTERIN BIOSYNTHESIS PROTEIN"/>
    <property type="match status" value="1"/>
</dbReference>
<evidence type="ECO:0000256" key="2">
    <source>
        <dbReference type="ARBA" id="ARBA00005046"/>
    </source>
</evidence>
<dbReference type="RefSeq" id="WP_165871330.1">
    <property type="nucleotide sequence ID" value="NZ_SMGG01000007.1"/>
</dbReference>
<dbReference type="Gene3D" id="3.40.980.10">
    <property type="entry name" value="MoaB/Mog-like domain"/>
    <property type="match status" value="1"/>
</dbReference>
<evidence type="ECO:0000256" key="6">
    <source>
        <dbReference type="RuleBase" id="RU365090"/>
    </source>
</evidence>
<keyword evidence="6" id="KW-0479">Metal-binding</keyword>
<dbReference type="SUPFAM" id="SSF53218">
    <property type="entry name" value="Molybdenum cofactor biosynthesis proteins"/>
    <property type="match status" value="1"/>
</dbReference>
<dbReference type="SUPFAM" id="SSF63867">
    <property type="entry name" value="MoeA C-terminal domain-like"/>
    <property type="match status" value="1"/>
</dbReference>
<dbReference type="InterPro" id="IPR036425">
    <property type="entry name" value="MoaB/Mog-like_dom_sf"/>
</dbReference>
<dbReference type="EMBL" id="SMGG01000007">
    <property type="protein sequence ID" value="TCK58338.1"/>
    <property type="molecule type" value="Genomic_DNA"/>
</dbReference>
<dbReference type="InterPro" id="IPR036135">
    <property type="entry name" value="MoeA_linker/N_sf"/>
</dbReference>
<organism evidence="8 9">
    <name type="scientific">Seleniivibrio woodruffii</name>
    <dbReference type="NCBI Taxonomy" id="1078050"/>
    <lineage>
        <taxon>Bacteria</taxon>
        <taxon>Pseudomonadati</taxon>
        <taxon>Deferribacterota</taxon>
        <taxon>Deferribacteres</taxon>
        <taxon>Deferribacterales</taxon>
        <taxon>Geovibrionaceae</taxon>
        <taxon>Seleniivibrio</taxon>
    </lineage>
</organism>
<proteinExistence type="inferred from homology"/>
<accession>A0A4R1K2R7</accession>
<keyword evidence="6" id="KW-0500">Molybdenum</keyword>
<dbReference type="PANTHER" id="PTHR10192:SF5">
    <property type="entry name" value="GEPHYRIN"/>
    <property type="match status" value="1"/>
</dbReference>
<feature type="domain" description="MoaB/Mog" evidence="7">
    <location>
        <begin position="170"/>
        <end position="308"/>
    </location>
</feature>
<dbReference type="EC" id="2.10.1.1" evidence="6"/>
<comment type="cofactor">
    <cofactor evidence="6">
        <name>Mg(2+)</name>
        <dbReference type="ChEBI" id="CHEBI:18420"/>
    </cofactor>
</comment>
<comment type="pathway">
    <text evidence="2 6">Cofactor biosynthesis; molybdopterin biosynthesis.</text>
</comment>
<gene>
    <name evidence="8" type="ORF">C8D98_2536</name>
</gene>
<dbReference type="Gene3D" id="2.170.190.11">
    <property type="entry name" value="Molybdopterin biosynthesis moea protein, domain 3"/>
    <property type="match status" value="1"/>
</dbReference>
<comment type="function">
    <text evidence="1 6">Catalyzes the insertion of molybdate into adenylated molybdopterin with the concomitant release of AMP.</text>
</comment>
<evidence type="ECO:0000256" key="4">
    <source>
        <dbReference type="ARBA" id="ARBA00023150"/>
    </source>
</evidence>
<dbReference type="GO" id="GO:0046872">
    <property type="term" value="F:metal ion binding"/>
    <property type="evidence" value="ECO:0007669"/>
    <property type="project" value="UniProtKB-UniRule"/>
</dbReference>
<dbReference type="GO" id="GO:0006777">
    <property type="term" value="P:Mo-molybdopterin cofactor biosynthetic process"/>
    <property type="evidence" value="ECO:0007669"/>
    <property type="project" value="UniProtKB-UniRule"/>
</dbReference>
<dbReference type="InterPro" id="IPR038987">
    <property type="entry name" value="MoeA-like"/>
</dbReference>
<evidence type="ECO:0000256" key="1">
    <source>
        <dbReference type="ARBA" id="ARBA00002901"/>
    </source>
</evidence>
<dbReference type="SUPFAM" id="SSF63882">
    <property type="entry name" value="MoeA N-terminal region -like"/>
    <property type="match status" value="1"/>
</dbReference>
<keyword evidence="4 6" id="KW-0501">Molybdenum cofactor biosynthesis</keyword>
<dbReference type="Proteomes" id="UP000294614">
    <property type="component" value="Unassembled WGS sequence"/>
</dbReference>
<comment type="similarity">
    <text evidence="3 6">Belongs to the MoeA family.</text>
</comment>
<name>A0A4R1K2R7_9BACT</name>
<keyword evidence="6" id="KW-0460">Magnesium</keyword>
<dbReference type="GO" id="GO:0005829">
    <property type="term" value="C:cytosol"/>
    <property type="evidence" value="ECO:0007669"/>
    <property type="project" value="TreeGrafter"/>
</dbReference>
<evidence type="ECO:0000313" key="8">
    <source>
        <dbReference type="EMBL" id="TCK58338.1"/>
    </source>
</evidence>
<dbReference type="SMART" id="SM00852">
    <property type="entry name" value="MoCF_biosynth"/>
    <property type="match status" value="1"/>
</dbReference>
<reference evidence="8 9" key="1">
    <citation type="submission" date="2019-03" db="EMBL/GenBank/DDBJ databases">
        <title>Genomic Encyclopedia of Type Strains, Phase IV (KMG-IV): sequencing the most valuable type-strain genomes for metagenomic binning, comparative biology and taxonomic classification.</title>
        <authorList>
            <person name="Goeker M."/>
        </authorList>
    </citation>
    <scope>NUCLEOTIDE SEQUENCE [LARGE SCALE GENOMIC DNA]</scope>
    <source>
        <strain evidence="8 9">DSM 24984</strain>
    </source>
</reference>
<dbReference type="UniPathway" id="UPA00344"/>
<dbReference type="InterPro" id="IPR001453">
    <property type="entry name" value="MoaB/Mog_dom"/>
</dbReference>
<dbReference type="Pfam" id="PF00994">
    <property type="entry name" value="MoCF_biosynth"/>
    <property type="match status" value="1"/>
</dbReference>
<dbReference type="GO" id="GO:0061599">
    <property type="term" value="F:molybdopterin molybdotransferase activity"/>
    <property type="evidence" value="ECO:0007669"/>
    <property type="project" value="UniProtKB-UniRule"/>
</dbReference>
<dbReference type="InterPro" id="IPR005110">
    <property type="entry name" value="MoeA_linker/N"/>
</dbReference>
<dbReference type="NCBIfam" id="TIGR00177">
    <property type="entry name" value="molyb_syn"/>
    <property type="match status" value="1"/>
</dbReference>
<keyword evidence="6 8" id="KW-0808">Transferase</keyword>
<dbReference type="Pfam" id="PF03454">
    <property type="entry name" value="MoeA_C"/>
    <property type="match status" value="1"/>
</dbReference>
<dbReference type="Pfam" id="PF03453">
    <property type="entry name" value="MoeA_N"/>
    <property type="match status" value="1"/>
</dbReference>
<evidence type="ECO:0000313" key="9">
    <source>
        <dbReference type="Proteomes" id="UP000294614"/>
    </source>
</evidence>
<keyword evidence="9" id="KW-1185">Reference proteome</keyword>
<evidence type="ECO:0000256" key="3">
    <source>
        <dbReference type="ARBA" id="ARBA00010763"/>
    </source>
</evidence>
<comment type="caution">
    <text evidence="8">The sequence shown here is derived from an EMBL/GenBank/DDBJ whole genome shotgun (WGS) entry which is preliminary data.</text>
</comment>
<dbReference type="CDD" id="cd00887">
    <property type="entry name" value="MoeA"/>
    <property type="match status" value="1"/>
</dbReference>
<protein>
    <recommendedName>
        <fullName evidence="6">Molybdopterin molybdenumtransferase</fullName>
        <ecNumber evidence="6">2.10.1.1</ecNumber>
    </recommendedName>
</protein>
<dbReference type="Gene3D" id="3.90.105.10">
    <property type="entry name" value="Molybdopterin biosynthesis moea protein, domain 2"/>
    <property type="match status" value="1"/>
</dbReference>
<evidence type="ECO:0000256" key="5">
    <source>
        <dbReference type="ARBA" id="ARBA00047317"/>
    </source>
</evidence>
<dbReference type="InterPro" id="IPR036688">
    <property type="entry name" value="MoeA_C_domain_IV_sf"/>
</dbReference>
<sequence>MRVTRQKAKEILYSIAVKPETETVSVRDSFMRVLAEDIHTERDYPDCRKSAVDGYAHIVGHETYNPIGDTGAGRKGADVINGDETVFVMTGGNVPENAEAVARVEDAVIEGGRVHLPESKVGENINSIGEENFAGDLVASKGSVIKDGLFPVLFYLGKGSVQVYKKPKIGIFVTGDEILEAGDEYRKGFVYNTNRYILESMFNKHGFDYEYFGHVKDSKEEVAAAFEKMSGQYDIIISSGGISMGKYDYVKEVFSTCGYEILFSRTAIKPGSPLMAAKKDGGIFIGMPGYPAAFMTNLIFYIVPFLKKCYGYETFENDEIGVVMDGRTSSREGRFDINRAVVRAQNGVYTASDAGTQKTSHFNSFARVNALLLLDEETGTLKTGDRAKAIFL</sequence>
<dbReference type="InterPro" id="IPR005111">
    <property type="entry name" value="MoeA_C_domain_IV"/>
</dbReference>
<dbReference type="AlphaFoldDB" id="A0A4R1K2R7"/>